<dbReference type="PROSITE" id="PS50144">
    <property type="entry name" value="MATH"/>
    <property type="match status" value="1"/>
</dbReference>
<accession>A0AAN5D1M4</accession>
<organism evidence="3 4">
    <name type="scientific">Pristionchus mayeri</name>
    <dbReference type="NCBI Taxonomy" id="1317129"/>
    <lineage>
        <taxon>Eukaryota</taxon>
        <taxon>Metazoa</taxon>
        <taxon>Ecdysozoa</taxon>
        <taxon>Nematoda</taxon>
        <taxon>Chromadorea</taxon>
        <taxon>Rhabditida</taxon>
        <taxon>Rhabditina</taxon>
        <taxon>Diplogasteromorpha</taxon>
        <taxon>Diplogasteroidea</taxon>
        <taxon>Neodiplogasteridae</taxon>
        <taxon>Pristionchus</taxon>
    </lineage>
</organism>
<comment type="caution">
    <text evidence="3">The sequence shown here is derived from an EMBL/GenBank/DDBJ whole genome shotgun (WGS) entry which is preliminary data.</text>
</comment>
<gene>
    <name evidence="3" type="ORF">PMAYCL1PPCAC_24692</name>
</gene>
<dbReference type="Gene3D" id="2.60.210.10">
    <property type="entry name" value="Apoptosis, Tumor Necrosis Factor Receptor Associated Protein 2, Chain A"/>
    <property type="match status" value="1"/>
</dbReference>
<name>A0AAN5D1M4_9BILA</name>
<evidence type="ECO:0000313" key="4">
    <source>
        <dbReference type="Proteomes" id="UP001328107"/>
    </source>
</evidence>
<proteinExistence type="predicted"/>
<dbReference type="Pfam" id="PF22486">
    <property type="entry name" value="MATH_2"/>
    <property type="match status" value="1"/>
</dbReference>
<feature type="coiled-coil region" evidence="1">
    <location>
        <begin position="12"/>
        <end position="83"/>
    </location>
</feature>
<dbReference type="Proteomes" id="UP001328107">
    <property type="component" value="Unassembled WGS sequence"/>
</dbReference>
<dbReference type="InterPro" id="IPR002083">
    <property type="entry name" value="MATH/TRAF_dom"/>
</dbReference>
<protein>
    <recommendedName>
        <fullName evidence="2">MATH domain-containing protein</fullName>
    </recommendedName>
</protein>
<reference evidence="4" key="1">
    <citation type="submission" date="2022-10" db="EMBL/GenBank/DDBJ databases">
        <title>Genome assembly of Pristionchus species.</title>
        <authorList>
            <person name="Yoshida K."/>
            <person name="Sommer R.J."/>
        </authorList>
    </citation>
    <scope>NUCLEOTIDE SEQUENCE [LARGE SCALE GENOMIC DNA]</scope>
    <source>
        <strain evidence="4">RS5460</strain>
    </source>
</reference>
<dbReference type="AlphaFoldDB" id="A0AAN5D1M4"/>
<dbReference type="SUPFAM" id="SSF49599">
    <property type="entry name" value="TRAF domain-like"/>
    <property type="match status" value="1"/>
</dbReference>
<dbReference type="SMART" id="SM00061">
    <property type="entry name" value="MATH"/>
    <property type="match status" value="1"/>
</dbReference>
<evidence type="ECO:0000259" key="2">
    <source>
        <dbReference type="PROSITE" id="PS50144"/>
    </source>
</evidence>
<evidence type="ECO:0000313" key="3">
    <source>
        <dbReference type="EMBL" id="GMR54497.1"/>
    </source>
</evidence>
<keyword evidence="4" id="KW-1185">Reference proteome</keyword>
<feature type="domain" description="MATH" evidence="2">
    <location>
        <begin position="120"/>
        <end position="245"/>
    </location>
</feature>
<evidence type="ECO:0000256" key="1">
    <source>
        <dbReference type="SAM" id="Coils"/>
    </source>
</evidence>
<dbReference type="EMBL" id="BTRK01000005">
    <property type="protein sequence ID" value="GMR54497.1"/>
    <property type="molecule type" value="Genomic_DNA"/>
</dbReference>
<dbReference type="InterPro" id="IPR008974">
    <property type="entry name" value="TRAF-like"/>
</dbReference>
<feature type="non-terminal residue" evidence="3">
    <location>
        <position position="1"/>
    </location>
</feature>
<dbReference type="CDD" id="cd00121">
    <property type="entry name" value="MATH"/>
    <property type="match status" value="1"/>
</dbReference>
<sequence length="268" mass="30924">HDQSDKSDKAIIDELHERLAVKTIELENATNSFRTVLGLKNQKIREMEERISLLIATKQEEMNNAITDQMKIMQTKLDNMESTLNIRALSDKSTTNSRPIMEIVQPTRDVTPIVDNGVTSGIIRAKFTEISKLTKSHVQSEAIKVAGLDWVIRIYQTTREDTKYLSAFLAIITKPFPEARSFSVYFKIKLVRQSSCEAPFVREHNGVKFDTSKGYGNNKFFKFEELLSTSNDYVTRSIWRLISQFIPQSNFVIFDFLSFDYKYLLLLL</sequence>
<feature type="non-terminal residue" evidence="3">
    <location>
        <position position="268"/>
    </location>
</feature>
<keyword evidence="1" id="KW-0175">Coiled coil</keyword>